<comment type="cofactor">
    <cofactor evidence="4">
        <name>Mg(2+)</name>
        <dbReference type="ChEBI" id="CHEBI:18420"/>
    </cofactor>
</comment>
<organism evidence="10 11">
    <name type="scientific">Dendryphion nanum</name>
    <dbReference type="NCBI Taxonomy" id="256645"/>
    <lineage>
        <taxon>Eukaryota</taxon>
        <taxon>Fungi</taxon>
        <taxon>Dikarya</taxon>
        <taxon>Ascomycota</taxon>
        <taxon>Pezizomycotina</taxon>
        <taxon>Dothideomycetes</taxon>
        <taxon>Pleosporomycetidae</taxon>
        <taxon>Pleosporales</taxon>
        <taxon>Torulaceae</taxon>
        <taxon>Dendryphion</taxon>
    </lineage>
</organism>
<dbReference type="AlphaFoldDB" id="A0A9P9EJP9"/>
<reference evidence="10" key="1">
    <citation type="journal article" date="2021" name="Nat. Commun.">
        <title>Genetic determinants of endophytism in the Arabidopsis root mycobiome.</title>
        <authorList>
            <person name="Mesny F."/>
            <person name="Miyauchi S."/>
            <person name="Thiergart T."/>
            <person name="Pickel B."/>
            <person name="Atanasova L."/>
            <person name="Karlsson M."/>
            <person name="Huettel B."/>
            <person name="Barry K.W."/>
            <person name="Haridas S."/>
            <person name="Chen C."/>
            <person name="Bauer D."/>
            <person name="Andreopoulos W."/>
            <person name="Pangilinan J."/>
            <person name="LaButti K."/>
            <person name="Riley R."/>
            <person name="Lipzen A."/>
            <person name="Clum A."/>
            <person name="Drula E."/>
            <person name="Henrissat B."/>
            <person name="Kohler A."/>
            <person name="Grigoriev I.V."/>
            <person name="Martin F.M."/>
            <person name="Hacquard S."/>
        </authorList>
    </citation>
    <scope>NUCLEOTIDE SEQUENCE</scope>
    <source>
        <strain evidence="10">MPI-CAGE-CH-0243</strain>
    </source>
</reference>
<evidence type="ECO:0000256" key="2">
    <source>
        <dbReference type="ARBA" id="ARBA00001933"/>
    </source>
</evidence>
<keyword evidence="11" id="KW-1185">Reference proteome</keyword>
<comment type="similarity">
    <text evidence="5">Belongs to the serine/threonine dehydratase family.</text>
</comment>
<dbReference type="FunFam" id="3.40.50.1100:FF:000005">
    <property type="entry name" value="Threonine dehydratase catabolic"/>
    <property type="match status" value="1"/>
</dbReference>
<keyword evidence="6" id="KW-0460">Magnesium</keyword>
<feature type="domain" description="Tryptophan synthase beta chain-like PALP" evidence="9">
    <location>
        <begin position="26"/>
        <end position="311"/>
    </location>
</feature>
<dbReference type="GO" id="GO:0008721">
    <property type="term" value="F:D-serine ammonia-lyase activity"/>
    <property type="evidence" value="ECO:0007669"/>
    <property type="project" value="TreeGrafter"/>
</dbReference>
<comment type="caution">
    <text evidence="10">The sequence shown here is derived from an EMBL/GenBank/DDBJ whole genome shotgun (WGS) entry which is preliminary data.</text>
</comment>
<comment type="cofactor">
    <cofactor evidence="2">
        <name>pyridoxal 5'-phosphate</name>
        <dbReference type="ChEBI" id="CHEBI:597326"/>
    </cofactor>
</comment>
<evidence type="ECO:0000256" key="3">
    <source>
        <dbReference type="ARBA" id="ARBA00001936"/>
    </source>
</evidence>
<dbReference type="InterPro" id="IPR036052">
    <property type="entry name" value="TrpB-like_PALP_sf"/>
</dbReference>
<evidence type="ECO:0000256" key="8">
    <source>
        <dbReference type="ARBA" id="ARBA00023239"/>
    </source>
</evidence>
<evidence type="ECO:0000256" key="1">
    <source>
        <dbReference type="ARBA" id="ARBA00001913"/>
    </source>
</evidence>
<dbReference type="PANTHER" id="PTHR43050">
    <property type="entry name" value="SERINE / THREONINE RACEMASE FAMILY MEMBER"/>
    <property type="match status" value="1"/>
</dbReference>
<dbReference type="GO" id="GO:0005524">
    <property type="term" value="F:ATP binding"/>
    <property type="evidence" value="ECO:0007669"/>
    <property type="project" value="TreeGrafter"/>
</dbReference>
<comment type="cofactor">
    <cofactor evidence="3">
        <name>Mn(2+)</name>
        <dbReference type="ChEBI" id="CHEBI:29035"/>
    </cofactor>
</comment>
<gene>
    <name evidence="10" type="ORF">B0J11DRAFT_588198</name>
</gene>
<dbReference type="GO" id="GO:0018114">
    <property type="term" value="F:threonine racemase activity"/>
    <property type="evidence" value="ECO:0007669"/>
    <property type="project" value="TreeGrafter"/>
</dbReference>
<dbReference type="InterPro" id="IPR000634">
    <property type="entry name" value="Ser/Thr_deHydtase_PyrdxlP-BS"/>
</dbReference>
<dbReference type="GO" id="GO:0003941">
    <property type="term" value="F:L-serine ammonia-lyase activity"/>
    <property type="evidence" value="ECO:0007669"/>
    <property type="project" value="TreeGrafter"/>
</dbReference>
<evidence type="ECO:0000256" key="4">
    <source>
        <dbReference type="ARBA" id="ARBA00001946"/>
    </source>
</evidence>
<dbReference type="Gene3D" id="3.40.50.1100">
    <property type="match status" value="2"/>
</dbReference>
<dbReference type="PROSITE" id="PS00165">
    <property type="entry name" value="DEHYDRATASE_SER_THR"/>
    <property type="match status" value="1"/>
</dbReference>
<dbReference type="InterPro" id="IPR001926">
    <property type="entry name" value="TrpB-like_PALP"/>
</dbReference>
<dbReference type="Proteomes" id="UP000700596">
    <property type="component" value="Unassembled WGS sequence"/>
</dbReference>
<keyword evidence="8" id="KW-0456">Lyase</keyword>
<evidence type="ECO:0000313" key="10">
    <source>
        <dbReference type="EMBL" id="KAH7138728.1"/>
    </source>
</evidence>
<dbReference type="SUPFAM" id="SSF53686">
    <property type="entry name" value="Tryptophan synthase beta subunit-like PLP-dependent enzymes"/>
    <property type="match status" value="1"/>
</dbReference>
<dbReference type="OrthoDB" id="271064at2759"/>
<dbReference type="GO" id="GO:0000287">
    <property type="term" value="F:magnesium ion binding"/>
    <property type="evidence" value="ECO:0007669"/>
    <property type="project" value="TreeGrafter"/>
</dbReference>
<dbReference type="GO" id="GO:0006520">
    <property type="term" value="P:amino acid metabolic process"/>
    <property type="evidence" value="ECO:0007669"/>
    <property type="project" value="InterPro"/>
</dbReference>
<name>A0A9P9EJP9_9PLEO</name>
<sequence>MTFYPLPTPQAVQNATDLIAREVLHTPVRTSAVLSDLTTSNLDGLDTELFFKCENFQHTGSFKFRGAMHFLARLPNHELLKGIVAYSTGNHALAVARAAQILSKERHIEIPTFVVVPQDCSPIKVSAAKHYGATILFCEPEPEARKHLAQKLAKRIGAVVVPPADHENIALGQATLVREFLDQVHETGVSLDAVIVPSGGGGLLVGAIAACKPSNTLVFGAEPILGGPGLRRAMEVGVRATTLTPSDTMADGLRSLTGEANFEIIKRRDNVNGIFSVSEDQIRDSLRLVVNELGFVVEPSAAVPLAVALFSPEFKDKLKDESMKRRKEKVRIGIVLTGSNITEEDLATILPDL</sequence>
<accession>A0A9P9EJP9</accession>
<dbReference type="Pfam" id="PF00291">
    <property type="entry name" value="PALP"/>
    <property type="match status" value="1"/>
</dbReference>
<dbReference type="GO" id="GO:0030378">
    <property type="term" value="F:serine racemase activity"/>
    <property type="evidence" value="ECO:0007669"/>
    <property type="project" value="TreeGrafter"/>
</dbReference>
<evidence type="ECO:0000256" key="7">
    <source>
        <dbReference type="ARBA" id="ARBA00022898"/>
    </source>
</evidence>
<evidence type="ECO:0000259" key="9">
    <source>
        <dbReference type="Pfam" id="PF00291"/>
    </source>
</evidence>
<dbReference type="PANTHER" id="PTHR43050:SF1">
    <property type="entry name" value="SERINE RACEMASE"/>
    <property type="match status" value="1"/>
</dbReference>
<evidence type="ECO:0000256" key="5">
    <source>
        <dbReference type="ARBA" id="ARBA00010869"/>
    </source>
</evidence>
<proteinExistence type="inferred from homology"/>
<evidence type="ECO:0000313" key="11">
    <source>
        <dbReference type="Proteomes" id="UP000700596"/>
    </source>
</evidence>
<comment type="cofactor">
    <cofactor evidence="1">
        <name>Ca(2+)</name>
        <dbReference type="ChEBI" id="CHEBI:29108"/>
    </cofactor>
</comment>
<evidence type="ECO:0000256" key="6">
    <source>
        <dbReference type="ARBA" id="ARBA00022842"/>
    </source>
</evidence>
<dbReference type="EMBL" id="JAGMWT010000001">
    <property type="protein sequence ID" value="KAH7138728.1"/>
    <property type="molecule type" value="Genomic_DNA"/>
</dbReference>
<dbReference type="GO" id="GO:0030170">
    <property type="term" value="F:pyridoxal phosphate binding"/>
    <property type="evidence" value="ECO:0007669"/>
    <property type="project" value="InterPro"/>
</dbReference>
<protein>
    <submittedName>
        <fullName evidence="10">Tryptophan synthase beta subunit-like PLP-dependent enzyme</fullName>
    </submittedName>
</protein>
<keyword evidence="7" id="KW-0663">Pyridoxal phosphate</keyword>